<dbReference type="AlphaFoldDB" id="W9C0Q4"/>
<protein>
    <submittedName>
        <fullName evidence="2">Uncharacterized protein</fullName>
    </submittedName>
</protein>
<dbReference type="STRING" id="1432307.W9C0Q4"/>
<dbReference type="HOGENOM" id="CLU_1046478_0_0_1"/>
<keyword evidence="3" id="KW-1185">Reference proteome</keyword>
<sequence length="266" mass="30377">MSSRDLRSGKQETYCYAEEEGGEYYDICERGSGVARTNLFVEKKWKGGKEKGTKEFRSLFLTLKLSDHNGANKGFGFRFEIPATRVEARDFASPWTIVHGFYAGMGGFVFDFENSEDNTPPFIPNYQRLTLSARGVSLLAECGYLPDISKREIVDKSKADTMAKLLVILQAGWMLVQVIGRLVSDLPVTLLEVNTLGHVLCTFIIYMLWWHKPRSIMMPTKLKGDWVKPLCAYMYMSSQISGHDSRHPGILKRSWKDSELSRFMHY</sequence>
<feature type="transmembrane region" description="Helical" evidence="1">
    <location>
        <begin position="195"/>
        <end position="211"/>
    </location>
</feature>
<evidence type="ECO:0000256" key="1">
    <source>
        <dbReference type="SAM" id="Phobius"/>
    </source>
</evidence>
<dbReference type="OrthoDB" id="9451547at2759"/>
<keyword evidence="1" id="KW-0812">Transmembrane</keyword>
<comment type="caution">
    <text evidence="2">The sequence shown here is derived from an EMBL/GenBank/DDBJ whole genome shotgun (WGS) entry which is preliminary data.</text>
</comment>
<dbReference type="PANTHER" id="PTHR35043:SF7">
    <property type="entry name" value="TRANSCRIPTION FACTOR DOMAIN-CONTAINING PROTEIN"/>
    <property type="match status" value="1"/>
</dbReference>
<gene>
    <name evidence="2" type="ORF">SBOR_10119</name>
</gene>
<organism evidence="2 3">
    <name type="scientific">Sclerotinia borealis (strain F-4128)</name>
    <dbReference type="NCBI Taxonomy" id="1432307"/>
    <lineage>
        <taxon>Eukaryota</taxon>
        <taxon>Fungi</taxon>
        <taxon>Dikarya</taxon>
        <taxon>Ascomycota</taxon>
        <taxon>Pezizomycotina</taxon>
        <taxon>Leotiomycetes</taxon>
        <taxon>Helotiales</taxon>
        <taxon>Sclerotiniaceae</taxon>
        <taxon>Sclerotinia</taxon>
    </lineage>
</organism>
<keyword evidence="1" id="KW-1133">Transmembrane helix</keyword>
<dbReference type="EMBL" id="AYSA01000950">
    <property type="protein sequence ID" value="ESZ89496.1"/>
    <property type="molecule type" value="Genomic_DNA"/>
</dbReference>
<dbReference type="PANTHER" id="PTHR35043">
    <property type="entry name" value="TRANSCRIPTION FACTOR DOMAIN-CONTAINING PROTEIN"/>
    <property type="match status" value="1"/>
</dbReference>
<reference evidence="2 3" key="1">
    <citation type="journal article" date="2014" name="Genome Announc.">
        <title>Draft genome sequence of Sclerotinia borealis, a psychrophilic plant pathogenic fungus.</title>
        <authorList>
            <person name="Mardanov A.V."/>
            <person name="Beletsky A.V."/>
            <person name="Kadnikov V.V."/>
            <person name="Ignatov A.N."/>
            <person name="Ravin N.V."/>
        </authorList>
    </citation>
    <scope>NUCLEOTIDE SEQUENCE [LARGE SCALE GENOMIC DNA]</scope>
    <source>
        <strain evidence="3">F-4157</strain>
    </source>
</reference>
<feature type="transmembrane region" description="Helical" evidence="1">
    <location>
        <begin position="165"/>
        <end position="183"/>
    </location>
</feature>
<proteinExistence type="predicted"/>
<dbReference type="Proteomes" id="UP000019487">
    <property type="component" value="Unassembled WGS sequence"/>
</dbReference>
<accession>W9C0Q4</accession>
<evidence type="ECO:0000313" key="2">
    <source>
        <dbReference type="EMBL" id="ESZ89496.1"/>
    </source>
</evidence>
<name>W9C0Q4_SCLBF</name>
<evidence type="ECO:0000313" key="3">
    <source>
        <dbReference type="Proteomes" id="UP000019487"/>
    </source>
</evidence>
<keyword evidence="1" id="KW-0472">Membrane</keyword>